<feature type="transmembrane region" description="Helical" evidence="15">
    <location>
        <begin position="45"/>
        <end position="70"/>
    </location>
</feature>
<evidence type="ECO:0000256" key="12">
    <source>
        <dbReference type="ARBA" id="ARBA00023049"/>
    </source>
</evidence>
<keyword evidence="5" id="KW-1003">Cell membrane</keyword>
<dbReference type="SUPFAM" id="SSF55486">
    <property type="entry name" value="Metalloproteases ('zincins'), catalytic domain"/>
    <property type="match status" value="1"/>
</dbReference>
<evidence type="ECO:0000256" key="15">
    <source>
        <dbReference type="RuleBase" id="RU363032"/>
    </source>
</evidence>
<proteinExistence type="inferred from homology"/>
<feature type="transmembrane region" description="Helical" evidence="15">
    <location>
        <begin position="12"/>
        <end position="30"/>
    </location>
</feature>
<evidence type="ECO:0000256" key="7">
    <source>
        <dbReference type="ARBA" id="ARBA00022692"/>
    </source>
</evidence>
<dbReference type="KEGG" id="oar:OA238_c04850"/>
<keyword evidence="6 14" id="KW-0645">Protease</keyword>
<keyword evidence="8 14" id="KW-0479">Metal-binding</keyword>
<organism evidence="17 18">
    <name type="scientific">Octadecabacter arcticus 238</name>
    <dbReference type="NCBI Taxonomy" id="391616"/>
    <lineage>
        <taxon>Bacteria</taxon>
        <taxon>Pseudomonadati</taxon>
        <taxon>Pseudomonadota</taxon>
        <taxon>Alphaproteobacteria</taxon>
        <taxon>Rhodobacterales</taxon>
        <taxon>Roseobacteraceae</taxon>
        <taxon>Octadecabacter</taxon>
    </lineage>
</organism>
<dbReference type="STRING" id="391616.OA238_c04850"/>
<dbReference type="InterPro" id="IPR010065">
    <property type="entry name" value="AA_ABC_transptr_permease_3TM"/>
</dbReference>
<dbReference type="InterPro" id="IPR034005">
    <property type="entry name" value="M3A_DCP"/>
</dbReference>
<keyword evidence="17" id="KW-0121">Carboxypeptidase</keyword>
<dbReference type="GO" id="GO:0004222">
    <property type="term" value="F:metalloendopeptidase activity"/>
    <property type="evidence" value="ECO:0007669"/>
    <property type="project" value="InterPro"/>
</dbReference>
<comment type="cofactor">
    <cofactor evidence="14">
        <name>Zn(2+)</name>
        <dbReference type="ChEBI" id="CHEBI:29105"/>
    </cofactor>
    <text evidence="14">Binds 1 zinc ion.</text>
</comment>
<gene>
    <name evidence="17" type="ORF">OA238_c04850</name>
</gene>
<reference evidence="17 18" key="1">
    <citation type="journal article" date="2013" name="PLoS ONE">
        <title>Poles Apart: Arctic and Antarctic Octadecabacter strains Share High Genome Plasticity and a New Type of Xanthorhodopsin.</title>
        <authorList>
            <person name="Vollmers J."/>
            <person name="Voget S."/>
            <person name="Dietrich S."/>
            <person name="Gollnow K."/>
            <person name="Smits M."/>
            <person name="Meyer K."/>
            <person name="Brinkhoff T."/>
            <person name="Simon M."/>
            <person name="Daniel R."/>
        </authorList>
    </citation>
    <scope>NUCLEOTIDE SEQUENCE [LARGE SCALE GENOMIC DNA]</scope>
    <source>
        <strain evidence="17 18">238</strain>
    </source>
</reference>
<dbReference type="GO" id="GO:0004180">
    <property type="term" value="F:carboxypeptidase activity"/>
    <property type="evidence" value="ECO:0007669"/>
    <property type="project" value="UniProtKB-KW"/>
</dbReference>
<keyword evidence="7 15" id="KW-0812">Transmembrane</keyword>
<keyword evidence="9 14" id="KW-0378">Hydrolase</keyword>
<evidence type="ECO:0000256" key="4">
    <source>
        <dbReference type="ARBA" id="ARBA00022448"/>
    </source>
</evidence>
<dbReference type="Pfam" id="PF01432">
    <property type="entry name" value="Peptidase_M3"/>
    <property type="match status" value="1"/>
</dbReference>
<dbReference type="GO" id="GO:0046872">
    <property type="term" value="F:metal ion binding"/>
    <property type="evidence" value="ECO:0007669"/>
    <property type="project" value="UniProtKB-UniRule"/>
</dbReference>
<dbReference type="CDD" id="cd06261">
    <property type="entry name" value="TM_PBP2"/>
    <property type="match status" value="1"/>
</dbReference>
<comment type="similarity">
    <text evidence="3">Belongs to the binding-protein-dependent transport system permease family. HisMQ subfamily.</text>
</comment>
<dbReference type="OrthoDB" id="9773538at2"/>
<protein>
    <submittedName>
        <fullName evidence="17">Putative amino-acid ABC-transporter permease/peptidyl-dipeptidase-fusion protein</fullName>
        <ecNumber evidence="17">3.4.15.5</ecNumber>
    </submittedName>
</protein>
<evidence type="ECO:0000256" key="11">
    <source>
        <dbReference type="ARBA" id="ARBA00022989"/>
    </source>
</evidence>
<dbReference type="HOGENOM" id="CLU_001805_4_0_5"/>
<keyword evidence="13 15" id="KW-0472">Membrane</keyword>
<keyword evidence="18" id="KW-1185">Reference proteome</keyword>
<dbReference type="GO" id="GO:0008241">
    <property type="term" value="F:peptidyl-dipeptidase activity"/>
    <property type="evidence" value="ECO:0007669"/>
    <property type="project" value="UniProtKB-EC"/>
</dbReference>
<dbReference type="EMBL" id="CP003742">
    <property type="protein sequence ID" value="AGI70726.1"/>
    <property type="molecule type" value="Genomic_DNA"/>
</dbReference>
<dbReference type="PANTHER" id="PTHR43660:SF1">
    <property type="entry name" value="DIPEPTIDYL CARBOXYPEPTIDASE"/>
    <property type="match status" value="1"/>
</dbReference>
<feature type="transmembrane region" description="Helical" evidence="15">
    <location>
        <begin position="91"/>
        <end position="112"/>
    </location>
</feature>
<dbReference type="eggNOG" id="COG0765">
    <property type="taxonomic scope" value="Bacteria"/>
</dbReference>
<keyword evidence="11 15" id="KW-1133">Transmembrane helix</keyword>
<evidence type="ECO:0000256" key="9">
    <source>
        <dbReference type="ARBA" id="ARBA00022801"/>
    </source>
</evidence>
<evidence type="ECO:0000256" key="8">
    <source>
        <dbReference type="ARBA" id="ARBA00022723"/>
    </source>
</evidence>
<dbReference type="InterPro" id="IPR045090">
    <property type="entry name" value="Pept_M3A_M3B"/>
</dbReference>
<keyword evidence="12 14" id="KW-0482">Metalloprotease</keyword>
<feature type="transmembrane region" description="Helical" evidence="15">
    <location>
        <begin position="132"/>
        <end position="152"/>
    </location>
</feature>
<sequence>MMPAPQQNKDFPYWLLIVLAVGGYFFWRVLTDDLYTQVLQTLSKGIWITVFVTLVGFTLAATMGLGLALMSTSRFIVVRQTARLYTEIVRGVPIIVLLLYVAFVLAPGMVALFNWITGTLGFDPIRNRDFSLLWRAIIALTIGYSAFIAEVFRAGLQSIEKGQIEAAEALGLSPWRRFRHIVFPQAFRRILPPLGNDFIAMVKDSSLVSVLGVLDVTQAGKITAAGNFRYFESYNVLALIYLTMTIGLSLGLRRLEHHLREKTIWGLVRIRWGGRLRPDCIGSTQRRLLMTNPLRTSWDTPFELPPFDLIEDEHFAPALDAALIDARAAIAAICDGSDPTFANTIEALSLADAPLEKALSPFFAMAGADSNPVREELMRDFSPMLSAYSSEITANTALFARIETLWNTRDDLDLTDEQARVLLLTRRNFVRSGAQLEGFAADRLADVKQRLSVLGTRFTQNLLADERSWFMPLDDVAGLPDFLIAAAKSAGQEKDGGGPIVTLSRSLIVPFLQFSLRRDLREKAYEAWTARGANGGETDNRALAGEILSLRAERANLLGYDSFADYKLETQMAKTPDAVRALLMQVWEPAKASAEADALVLQAMMHNDNESGPLEPWDWRYYSEKRRAAEHDLNEAELKPYLQLDRMIEAAFSCSNRLFGLEFTPIDAPLYHADCRAWDVTRDGKHMAVFIGDYFARSSKRSGAWCSAMRSQQKLAGDIRAQVINVCNFAKPPTGQKALLSYDDARTLFHEFGHALHQMLSDVTYELISGTSVARDFVELPSQLYEHWLEVPEVLEEFATHADTGEPMPRDLLDSMLGAATYDMGFSTVEYVASAMVDLEFHAGEDAPADPMQKQAEILEDIGMPRPIRMRHATPHFAHVFAGDGYSSGYYSYMWSEVMDADAFQAFEENGGPFDPDMAKKLETHILSAGGSEDAAELYLKFRGAMPDATALLKGRGLAG</sequence>
<evidence type="ECO:0000256" key="1">
    <source>
        <dbReference type="ARBA" id="ARBA00004429"/>
    </source>
</evidence>
<dbReference type="InterPro" id="IPR001567">
    <property type="entry name" value="Pept_M3A_M3B_dom"/>
</dbReference>
<dbReference type="PROSITE" id="PS50928">
    <property type="entry name" value="ABC_TM1"/>
    <property type="match status" value="1"/>
</dbReference>
<dbReference type="GO" id="GO:0006508">
    <property type="term" value="P:proteolysis"/>
    <property type="evidence" value="ECO:0007669"/>
    <property type="project" value="UniProtKB-KW"/>
</dbReference>
<dbReference type="Gene3D" id="1.10.1370.10">
    <property type="entry name" value="Neurolysin, domain 3"/>
    <property type="match status" value="1"/>
</dbReference>
<dbReference type="GO" id="GO:0005829">
    <property type="term" value="C:cytosol"/>
    <property type="evidence" value="ECO:0007669"/>
    <property type="project" value="TreeGrafter"/>
</dbReference>
<name>M9RK06_9RHOB</name>
<evidence type="ECO:0000256" key="14">
    <source>
        <dbReference type="RuleBase" id="RU003435"/>
    </source>
</evidence>
<evidence type="ECO:0000256" key="2">
    <source>
        <dbReference type="ARBA" id="ARBA00006040"/>
    </source>
</evidence>
<comment type="similarity">
    <text evidence="2 14">Belongs to the peptidase M3 family.</text>
</comment>
<dbReference type="GO" id="GO:0043190">
    <property type="term" value="C:ATP-binding cassette (ABC) transporter complex"/>
    <property type="evidence" value="ECO:0007669"/>
    <property type="project" value="InterPro"/>
</dbReference>
<keyword evidence="4 15" id="KW-0813">Transport</keyword>
<evidence type="ECO:0000256" key="6">
    <source>
        <dbReference type="ARBA" id="ARBA00022670"/>
    </source>
</evidence>
<keyword evidence="10 14" id="KW-0862">Zinc</keyword>
<dbReference type="Gene3D" id="1.10.1370.40">
    <property type="match status" value="1"/>
</dbReference>
<feature type="transmembrane region" description="Helical" evidence="15">
    <location>
        <begin position="234"/>
        <end position="252"/>
    </location>
</feature>
<evidence type="ECO:0000256" key="13">
    <source>
        <dbReference type="ARBA" id="ARBA00023136"/>
    </source>
</evidence>
<evidence type="ECO:0000313" key="17">
    <source>
        <dbReference type="EMBL" id="AGI70726.1"/>
    </source>
</evidence>
<feature type="domain" description="ABC transmembrane type-1" evidence="16">
    <location>
        <begin position="46"/>
        <end position="252"/>
    </location>
</feature>
<dbReference type="InterPro" id="IPR035906">
    <property type="entry name" value="MetI-like_sf"/>
</dbReference>
<dbReference type="CDD" id="cd06456">
    <property type="entry name" value="M3A_DCP"/>
    <property type="match status" value="1"/>
</dbReference>
<dbReference type="InterPro" id="IPR000515">
    <property type="entry name" value="MetI-like"/>
</dbReference>
<dbReference type="SUPFAM" id="SSF161098">
    <property type="entry name" value="MetI-like"/>
    <property type="match status" value="1"/>
</dbReference>
<evidence type="ECO:0000313" key="18">
    <source>
        <dbReference type="Proteomes" id="UP000004688"/>
    </source>
</evidence>
<dbReference type="GO" id="GO:0022857">
    <property type="term" value="F:transmembrane transporter activity"/>
    <property type="evidence" value="ECO:0007669"/>
    <property type="project" value="InterPro"/>
</dbReference>
<dbReference type="NCBIfam" id="TIGR01726">
    <property type="entry name" value="HEQRo_perm_3TM"/>
    <property type="match status" value="1"/>
</dbReference>
<accession>M9RK06</accession>
<dbReference type="AlphaFoldDB" id="M9RK06"/>
<dbReference type="Gene3D" id="1.10.3720.10">
    <property type="entry name" value="MetI-like"/>
    <property type="match status" value="1"/>
</dbReference>
<dbReference type="Gene3D" id="3.40.390.10">
    <property type="entry name" value="Collagenase (Catalytic Domain)"/>
    <property type="match status" value="1"/>
</dbReference>
<dbReference type="EC" id="3.4.15.5" evidence="17"/>
<dbReference type="Proteomes" id="UP000004688">
    <property type="component" value="Chromosome"/>
</dbReference>
<evidence type="ECO:0000259" key="16">
    <source>
        <dbReference type="PROSITE" id="PS50928"/>
    </source>
</evidence>
<dbReference type="Pfam" id="PF00528">
    <property type="entry name" value="BPD_transp_1"/>
    <property type="match status" value="1"/>
</dbReference>
<evidence type="ECO:0000256" key="5">
    <source>
        <dbReference type="ARBA" id="ARBA00022475"/>
    </source>
</evidence>
<comment type="subcellular location">
    <subcellularLocation>
        <location evidence="1">Cell inner membrane</location>
        <topology evidence="1">Multi-pass membrane protein</topology>
    </subcellularLocation>
    <subcellularLocation>
        <location evidence="15">Cell membrane</location>
        <topology evidence="15">Multi-pass membrane protein</topology>
    </subcellularLocation>
</comment>
<dbReference type="InterPro" id="IPR024079">
    <property type="entry name" value="MetalloPept_cat_dom_sf"/>
</dbReference>
<evidence type="ECO:0000256" key="10">
    <source>
        <dbReference type="ARBA" id="ARBA00022833"/>
    </source>
</evidence>
<dbReference type="PANTHER" id="PTHR43660">
    <property type="entry name" value="DIPEPTIDYL CARBOXYPEPTIDASE"/>
    <property type="match status" value="1"/>
</dbReference>
<evidence type="ECO:0000256" key="3">
    <source>
        <dbReference type="ARBA" id="ARBA00010072"/>
    </source>
</evidence>
<dbReference type="FunFam" id="3.40.390.10:FF:000009">
    <property type="entry name" value="Oligopeptidase A"/>
    <property type="match status" value="1"/>
</dbReference>
<dbReference type="eggNOG" id="COG0339">
    <property type="taxonomic scope" value="Bacteria"/>
</dbReference>
<dbReference type="InterPro" id="IPR024077">
    <property type="entry name" value="Neurolysin/TOP_dom2"/>
</dbReference>